<evidence type="ECO:0000313" key="3">
    <source>
        <dbReference type="Proteomes" id="UP000054248"/>
    </source>
</evidence>
<feature type="region of interest" description="Disordered" evidence="1">
    <location>
        <begin position="121"/>
        <end position="147"/>
    </location>
</feature>
<feature type="compositionally biased region" description="Polar residues" evidence="1">
    <location>
        <begin position="62"/>
        <end position="73"/>
    </location>
</feature>
<evidence type="ECO:0000313" key="2">
    <source>
        <dbReference type="EMBL" id="KIO18001.1"/>
    </source>
</evidence>
<accession>A0A0C3Q460</accession>
<dbReference type="OrthoDB" id="3276814at2759"/>
<dbReference type="AlphaFoldDB" id="A0A0C3Q460"/>
<feature type="compositionally biased region" description="Low complexity" evidence="1">
    <location>
        <begin position="135"/>
        <end position="147"/>
    </location>
</feature>
<evidence type="ECO:0000256" key="1">
    <source>
        <dbReference type="SAM" id="MobiDB-lite"/>
    </source>
</evidence>
<keyword evidence="3" id="KW-1185">Reference proteome</keyword>
<dbReference type="Proteomes" id="UP000054248">
    <property type="component" value="Unassembled WGS sequence"/>
</dbReference>
<proteinExistence type="predicted"/>
<organism evidence="2 3">
    <name type="scientific">Tulasnella calospora MUT 4182</name>
    <dbReference type="NCBI Taxonomy" id="1051891"/>
    <lineage>
        <taxon>Eukaryota</taxon>
        <taxon>Fungi</taxon>
        <taxon>Dikarya</taxon>
        <taxon>Basidiomycota</taxon>
        <taxon>Agaricomycotina</taxon>
        <taxon>Agaricomycetes</taxon>
        <taxon>Cantharellales</taxon>
        <taxon>Tulasnellaceae</taxon>
        <taxon>Tulasnella</taxon>
    </lineage>
</organism>
<name>A0A0C3Q460_9AGAM</name>
<gene>
    <name evidence="2" type="ORF">M407DRAFT_32325</name>
</gene>
<reference evidence="3" key="2">
    <citation type="submission" date="2015-01" db="EMBL/GenBank/DDBJ databases">
        <title>Evolutionary Origins and Diversification of the Mycorrhizal Mutualists.</title>
        <authorList>
            <consortium name="DOE Joint Genome Institute"/>
            <consortium name="Mycorrhizal Genomics Consortium"/>
            <person name="Kohler A."/>
            <person name="Kuo A."/>
            <person name="Nagy L.G."/>
            <person name="Floudas D."/>
            <person name="Copeland A."/>
            <person name="Barry K.W."/>
            <person name="Cichocki N."/>
            <person name="Veneault-Fourrey C."/>
            <person name="LaButti K."/>
            <person name="Lindquist E.A."/>
            <person name="Lipzen A."/>
            <person name="Lundell T."/>
            <person name="Morin E."/>
            <person name="Murat C."/>
            <person name="Riley R."/>
            <person name="Ohm R."/>
            <person name="Sun H."/>
            <person name="Tunlid A."/>
            <person name="Henrissat B."/>
            <person name="Grigoriev I.V."/>
            <person name="Hibbett D.S."/>
            <person name="Martin F."/>
        </authorList>
    </citation>
    <scope>NUCLEOTIDE SEQUENCE [LARGE SCALE GENOMIC DNA]</scope>
    <source>
        <strain evidence="3">MUT 4182</strain>
    </source>
</reference>
<dbReference type="EMBL" id="KN823323">
    <property type="protein sequence ID" value="KIO18001.1"/>
    <property type="molecule type" value="Genomic_DNA"/>
</dbReference>
<sequence length="373" mass="40016">MARGGSNKKRDITQVDEAEEIGSLIAEVPSKPPNKKINDSPQEPTMPALPSAKSDDAKPSMSDDNIVSGNVTATIKPAPATPVKACESSQPTTPAHLIAGSSAAQTPASVLSLGKVVGSDDGDDAGGFSGDEAQRTTPKTPRTPGTKTSIALLDPAVASVWDMSERKKALILKLLDVHSGTTFAIRRMPTTFRYGSGEHRDRLVSGGCPVTIILVGRVSRLYFETTSLAATINVVPLLSEDLKTASMLIARYSQPVEQPKDYPSIRASANQVKEPGTGTYKLFSEIYDATCGLKRKQDEGAELEEGLNIGDLVALELHIKKYTRQNEKARHASLELVAVQLLRRGNADDVDEVQTSVTPAKRDAFDEDFFSEI</sequence>
<reference evidence="2 3" key="1">
    <citation type="submission" date="2014-04" db="EMBL/GenBank/DDBJ databases">
        <authorList>
            <consortium name="DOE Joint Genome Institute"/>
            <person name="Kuo A."/>
            <person name="Girlanda M."/>
            <person name="Perotto S."/>
            <person name="Kohler A."/>
            <person name="Nagy L.G."/>
            <person name="Floudas D."/>
            <person name="Copeland A."/>
            <person name="Barry K.W."/>
            <person name="Cichocki N."/>
            <person name="Veneault-Fourrey C."/>
            <person name="LaButti K."/>
            <person name="Lindquist E.A."/>
            <person name="Lipzen A."/>
            <person name="Lundell T."/>
            <person name="Morin E."/>
            <person name="Murat C."/>
            <person name="Sun H."/>
            <person name="Tunlid A."/>
            <person name="Henrissat B."/>
            <person name="Grigoriev I.V."/>
            <person name="Hibbett D.S."/>
            <person name="Martin F."/>
            <person name="Nordberg H.P."/>
            <person name="Cantor M.N."/>
            <person name="Hua S.X."/>
        </authorList>
    </citation>
    <scope>NUCLEOTIDE SEQUENCE [LARGE SCALE GENOMIC DNA]</scope>
    <source>
        <strain evidence="2 3">MUT 4182</strain>
    </source>
</reference>
<protein>
    <submittedName>
        <fullName evidence="2">Uncharacterized protein</fullName>
    </submittedName>
</protein>
<feature type="region of interest" description="Disordered" evidence="1">
    <location>
        <begin position="1"/>
        <end position="74"/>
    </location>
</feature>
<dbReference type="HOGENOM" id="CLU_832074_0_0_1"/>